<dbReference type="PIRSF" id="PIRSF015588">
    <property type="entry name" value="AP_complex_sigma"/>
    <property type="match status" value="1"/>
</dbReference>
<dbReference type="GO" id="GO:0016192">
    <property type="term" value="P:vesicle-mediated transport"/>
    <property type="evidence" value="ECO:0000318"/>
    <property type="project" value="GO_Central"/>
</dbReference>
<proteinExistence type="inferred from homology"/>
<dbReference type="SUPFAM" id="SSF64356">
    <property type="entry name" value="SNARE-like"/>
    <property type="match status" value="1"/>
</dbReference>
<accession>Q754E6</accession>
<reference evidence="11 12" key="1">
    <citation type="journal article" date="2004" name="Science">
        <title>The Ashbya gossypii genome as a tool for mapping the ancient Saccharomyces cerevisiae genome.</title>
        <authorList>
            <person name="Dietrich F.S."/>
            <person name="Voegeli S."/>
            <person name="Brachat S."/>
            <person name="Lerch A."/>
            <person name="Gates K."/>
            <person name="Steiner S."/>
            <person name="Mohr C."/>
            <person name="Pohlmann R."/>
            <person name="Luedi P."/>
            <person name="Choi S."/>
            <person name="Wing R.A."/>
            <person name="Flavier A."/>
            <person name="Gaffney T.D."/>
            <person name="Philippsen P."/>
        </authorList>
    </citation>
    <scope>NUCLEOTIDE SEQUENCE [LARGE SCALE GENOMIC DNA]</scope>
    <source>
        <strain evidence="12">ATCC 10895 / CBS 109.51 / FGSC 9923 / NRRL Y-1056</strain>
    </source>
</reference>
<dbReference type="STRING" id="284811.Q754E6"/>
<dbReference type="GO" id="GO:0005829">
    <property type="term" value="C:cytosol"/>
    <property type="evidence" value="ECO:0007669"/>
    <property type="project" value="GOC"/>
</dbReference>
<evidence type="ECO:0000256" key="2">
    <source>
        <dbReference type="ARBA" id="ARBA00004640"/>
    </source>
</evidence>
<dbReference type="OrthoDB" id="371463at2759"/>
<dbReference type="GO" id="GO:0035615">
    <property type="term" value="F:clathrin adaptor activity"/>
    <property type="evidence" value="ECO:0007669"/>
    <property type="project" value="InterPro"/>
</dbReference>
<dbReference type="GO" id="GO:0006886">
    <property type="term" value="P:intracellular protein transport"/>
    <property type="evidence" value="ECO:0007669"/>
    <property type="project" value="UniProtKB-UniRule"/>
</dbReference>
<dbReference type="InterPro" id="IPR016635">
    <property type="entry name" value="AP_complex_ssu"/>
</dbReference>
<dbReference type="RefSeq" id="NP_985671.1">
    <property type="nucleotide sequence ID" value="NM_211025.1"/>
</dbReference>
<reference evidence="12" key="2">
    <citation type="journal article" date="2013" name="G3 (Bethesda)">
        <title>Genomes of Ashbya fungi isolated from insects reveal four mating-type loci, numerous translocations, lack of transposons, and distinct gene duplications.</title>
        <authorList>
            <person name="Dietrich F.S."/>
            <person name="Voegeli S."/>
            <person name="Kuo S."/>
            <person name="Philippsen P."/>
        </authorList>
    </citation>
    <scope>GENOME REANNOTATION</scope>
    <source>
        <strain evidence="12">ATCC 10895 / CBS 109.51 / FGSC 9923 / NRRL Y-1056</strain>
    </source>
</reference>
<dbReference type="InterPro" id="IPR011012">
    <property type="entry name" value="Longin-like_dom_sf"/>
</dbReference>
<evidence type="ECO:0000256" key="4">
    <source>
        <dbReference type="ARBA" id="ARBA00022448"/>
    </source>
</evidence>
<dbReference type="AlphaFoldDB" id="Q754E6"/>
<dbReference type="GO" id="GO:0016482">
    <property type="term" value="P:cytosolic transport"/>
    <property type="evidence" value="ECO:0007669"/>
    <property type="project" value="UniProtKB-ARBA"/>
</dbReference>
<dbReference type="InterPro" id="IPR022775">
    <property type="entry name" value="AP_mu_sigma_su"/>
</dbReference>
<dbReference type="PANTHER" id="PTHR11753">
    <property type="entry name" value="ADAPTOR COMPLEXES SMALL SUBUNIT FAMILY"/>
    <property type="match status" value="1"/>
</dbReference>
<dbReference type="FunFam" id="3.30.450.60:FF:000007">
    <property type="entry name" value="AP complex subunit sigma"/>
    <property type="match status" value="1"/>
</dbReference>
<dbReference type="KEGG" id="ago:AGOS_AFR124W"/>
<dbReference type="eggNOG" id="KOG0934">
    <property type="taxonomic scope" value="Eukaryota"/>
</dbReference>
<dbReference type="GO" id="GO:0030121">
    <property type="term" value="C:AP-1 adaptor complex"/>
    <property type="evidence" value="ECO:0007669"/>
    <property type="project" value="InterPro"/>
</dbReference>
<dbReference type="CDD" id="cd14831">
    <property type="entry name" value="AP1_sigma"/>
    <property type="match status" value="1"/>
</dbReference>
<keyword evidence="6" id="KW-0333">Golgi apparatus</keyword>
<keyword evidence="7 9" id="KW-0472">Membrane</keyword>
<dbReference type="GeneID" id="4621918"/>
<evidence type="ECO:0000256" key="5">
    <source>
        <dbReference type="ARBA" id="ARBA00022927"/>
    </source>
</evidence>
<feature type="domain" description="AP complex mu/sigma subunit" evidence="10">
    <location>
        <begin position="4"/>
        <end position="145"/>
    </location>
</feature>
<dbReference type="HOGENOM" id="CLU_061221_0_0_1"/>
<dbReference type="InterPro" id="IPR044733">
    <property type="entry name" value="AP1_sigma"/>
</dbReference>
<evidence type="ECO:0000256" key="7">
    <source>
        <dbReference type="ARBA" id="ARBA00023136"/>
    </source>
</evidence>
<protein>
    <recommendedName>
        <fullName evidence="9">AP complex subunit sigma</fullName>
    </recommendedName>
</protein>
<keyword evidence="5 9" id="KW-0653">Protein transport</keyword>
<evidence type="ECO:0000313" key="11">
    <source>
        <dbReference type="EMBL" id="AAS53495.1"/>
    </source>
</evidence>
<evidence type="ECO:0000256" key="3">
    <source>
        <dbReference type="ARBA" id="ARBA00006972"/>
    </source>
</evidence>
<dbReference type="OMA" id="KAYHILD"/>
<evidence type="ECO:0000313" key="12">
    <source>
        <dbReference type="Proteomes" id="UP000000591"/>
    </source>
</evidence>
<name>Q754E6_EREGS</name>
<organism evidence="11 12">
    <name type="scientific">Eremothecium gossypii (strain ATCC 10895 / CBS 109.51 / FGSC 9923 / NRRL Y-1056)</name>
    <name type="common">Yeast</name>
    <name type="synonym">Ashbya gossypii</name>
    <dbReference type="NCBI Taxonomy" id="284811"/>
    <lineage>
        <taxon>Eukaryota</taxon>
        <taxon>Fungi</taxon>
        <taxon>Dikarya</taxon>
        <taxon>Ascomycota</taxon>
        <taxon>Saccharomycotina</taxon>
        <taxon>Saccharomycetes</taxon>
        <taxon>Saccharomycetales</taxon>
        <taxon>Saccharomycetaceae</taxon>
        <taxon>Eremothecium</taxon>
    </lineage>
</organism>
<keyword evidence="8" id="KW-0968">Cytoplasmic vesicle</keyword>
<evidence type="ECO:0000259" key="10">
    <source>
        <dbReference type="Pfam" id="PF01217"/>
    </source>
</evidence>
<sequence>MSKLKYLLLFSRQGKIRLIRWYRPYEQKEKALIIRELTATVLARKPKMCNIIEYQDHKVVYKRYASLFFVCGISPEEDNELLTLEIIHRFVETMDRYFGNVCELDIIFNFTRAYNILDELIMCDGSFVESSKTDVLKNMATMDSIESNDNLERALV</sequence>
<comment type="subcellular location">
    <subcellularLocation>
        <location evidence="2">Cytoplasmic vesicle</location>
        <location evidence="2">Clathrin-coated vesicle membrane</location>
    </subcellularLocation>
    <subcellularLocation>
        <location evidence="1">Golgi apparatus</location>
    </subcellularLocation>
</comment>
<evidence type="ECO:0000256" key="6">
    <source>
        <dbReference type="ARBA" id="ARBA00023034"/>
    </source>
</evidence>
<dbReference type="Proteomes" id="UP000000591">
    <property type="component" value="Chromosome VI"/>
</dbReference>
<evidence type="ECO:0000256" key="9">
    <source>
        <dbReference type="PIRNR" id="PIRNR015588"/>
    </source>
</evidence>
<dbReference type="EMBL" id="AE016819">
    <property type="protein sequence ID" value="AAS53495.1"/>
    <property type="molecule type" value="Genomic_DNA"/>
</dbReference>
<evidence type="ECO:0000256" key="8">
    <source>
        <dbReference type="ARBA" id="ARBA00023329"/>
    </source>
</evidence>
<dbReference type="InParanoid" id="Q754E6"/>
<dbReference type="Pfam" id="PF01217">
    <property type="entry name" value="Clat_adaptor_s"/>
    <property type="match status" value="1"/>
</dbReference>
<keyword evidence="4 9" id="KW-0813">Transport</keyword>
<keyword evidence="12" id="KW-1185">Reference proteome</keyword>
<gene>
    <name evidence="11" type="ORF">AGOS_AFR124W</name>
</gene>
<dbReference type="Gene3D" id="3.30.450.60">
    <property type="match status" value="1"/>
</dbReference>
<dbReference type="FunCoup" id="Q754E6">
    <property type="interactions" value="426"/>
</dbReference>
<evidence type="ECO:0000256" key="1">
    <source>
        <dbReference type="ARBA" id="ARBA00004555"/>
    </source>
</evidence>
<comment type="similarity">
    <text evidence="3 9">Belongs to the adaptor complexes small subunit family.</text>
</comment>